<name>A0A1I7YIX7_9BILA</name>
<dbReference type="WBParaSite" id="L893_g16843.t1">
    <property type="protein sequence ID" value="L893_g16843.t1"/>
    <property type="gene ID" value="L893_g16843"/>
</dbReference>
<reference evidence="2" key="1">
    <citation type="submission" date="2016-11" db="UniProtKB">
        <authorList>
            <consortium name="WormBaseParasite"/>
        </authorList>
    </citation>
    <scope>IDENTIFICATION</scope>
</reference>
<evidence type="ECO:0000313" key="1">
    <source>
        <dbReference type="Proteomes" id="UP000095287"/>
    </source>
</evidence>
<organism evidence="1 2">
    <name type="scientific">Steinernema glaseri</name>
    <dbReference type="NCBI Taxonomy" id="37863"/>
    <lineage>
        <taxon>Eukaryota</taxon>
        <taxon>Metazoa</taxon>
        <taxon>Ecdysozoa</taxon>
        <taxon>Nematoda</taxon>
        <taxon>Chromadorea</taxon>
        <taxon>Rhabditida</taxon>
        <taxon>Tylenchina</taxon>
        <taxon>Panagrolaimomorpha</taxon>
        <taxon>Strongyloidoidea</taxon>
        <taxon>Steinernematidae</taxon>
        <taxon>Steinernema</taxon>
    </lineage>
</organism>
<sequence length="90" mass="10613">MVPFLVSLSWTAFVENQFVFRQKERFFLNAPTLLQLAQSIHKKRKIDGCFCYVRIAFIQRGEFLPIDVIERPAKDGDELEFRFSEKPLVC</sequence>
<dbReference type="AlphaFoldDB" id="A0A1I7YIX7"/>
<proteinExistence type="predicted"/>
<protein>
    <submittedName>
        <fullName evidence="2">FERM domain-containing protein</fullName>
    </submittedName>
</protein>
<dbReference type="Proteomes" id="UP000095287">
    <property type="component" value="Unplaced"/>
</dbReference>
<accession>A0A1I7YIX7</accession>
<evidence type="ECO:0000313" key="2">
    <source>
        <dbReference type="WBParaSite" id="L893_g16843.t1"/>
    </source>
</evidence>
<keyword evidence="1" id="KW-1185">Reference proteome</keyword>